<organism evidence="2 3">
    <name type="scientific">Fusarium oxysporum f. sp. raphani 54005</name>
    <dbReference type="NCBI Taxonomy" id="1089458"/>
    <lineage>
        <taxon>Eukaryota</taxon>
        <taxon>Fungi</taxon>
        <taxon>Dikarya</taxon>
        <taxon>Ascomycota</taxon>
        <taxon>Pezizomycotina</taxon>
        <taxon>Sordariomycetes</taxon>
        <taxon>Hypocreomycetidae</taxon>
        <taxon>Hypocreales</taxon>
        <taxon>Nectriaceae</taxon>
        <taxon>Fusarium</taxon>
        <taxon>Fusarium oxysporum species complex</taxon>
    </lineage>
</organism>
<reference evidence="2 3" key="1">
    <citation type="submission" date="2011-11" db="EMBL/GenBank/DDBJ databases">
        <title>The Genome Sequence of Fusarium oxysporum PHW815.</title>
        <authorList>
            <consortium name="The Broad Institute Genome Sequencing Platform"/>
            <person name="Ma L.-J."/>
            <person name="Gale L.R."/>
            <person name="Schwartz D.C."/>
            <person name="Zhou S."/>
            <person name="Corby-Kistler H."/>
            <person name="Young S.K."/>
            <person name="Zeng Q."/>
            <person name="Gargeya S."/>
            <person name="Fitzgerald M."/>
            <person name="Haas B."/>
            <person name="Abouelleil A."/>
            <person name="Alvarado L."/>
            <person name="Arachchi H.M."/>
            <person name="Berlin A."/>
            <person name="Brown A."/>
            <person name="Chapman S.B."/>
            <person name="Chen Z."/>
            <person name="Dunbar C."/>
            <person name="Freedman E."/>
            <person name="Gearin G."/>
            <person name="Goldberg J."/>
            <person name="Griggs A."/>
            <person name="Gujja S."/>
            <person name="Heiman D."/>
            <person name="Howarth C."/>
            <person name="Larson L."/>
            <person name="Lui A."/>
            <person name="MacDonald P.J.P."/>
            <person name="Montmayeur A."/>
            <person name="Murphy C."/>
            <person name="Neiman D."/>
            <person name="Pearson M."/>
            <person name="Priest M."/>
            <person name="Roberts A."/>
            <person name="Saif S."/>
            <person name="Shea T."/>
            <person name="Shenoy N."/>
            <person name="Sisk P."/>
            <person name="Stolte C."/>
            <person name="Sykes S."/>
            <person name="Wortman J."/>
            <person name="Nusbaum C."/>
            <person name="Birren B."/>
        </authorList>
    </citation>
    <scope>NUCLEOTIDE SEQUENCE [LARGE SCALE GENOMIC DNA]</scope>
    <source>
        <strain evidence="2 3">54005</strain>
    </source>
</reference>
<gene>
    <name evidence="2" type="ORF">FOQG_11540</name>
</gene>
<evidence type="ECO:0000313" key="3">
    <source>
        <dbReference type="Proteomes" id="UP000030663"/>
    </source>
</evidence>
<proteinExistence type="predicted"/>
<evidence type="ECO:0000256" key="1">
    <source>
        <dbReference type="SAM" id="SignalP"/>
    </source>
</evidence>
<keyword evidence="3" id="KW-1185">Reference proteome</keyword>
<dbReference type="AlphaFoldDB" id="X0BR00"/>
<dbReference type="EMBL" id="JH658397">
    <property type="protein sequence ID" value="EXK84281.1"/>
    <property type="molecule type" value="Genomic_DNA"/>
</dbReference>
<dbReference type="Proteomes" id="UP000030663">
    <property type="component" value="Unassembled WGS sequence"/>
</dbReference>
<keyword evidence="1" id="KW-0732">Signal</keyword>
<feature type="chain" id="PRO_5004936607" evidence="1">
    <location>
        <begin position="19"/>
        <end position="117"/>
    </location>
</feature>
<feature type="signal peptide" evidence="1">
    <location>
        <begin position="1"/>
        <end position="18"/>
    </location>
</feature>
<evidence type="ECO:0000313" key="2">
    <source>
        <dbReference type="EMBL" id="EXK84281.1"/>
    </source>
</evidence>
<accession>X0BR00</accession>
<dbReference type="HOGENOM" id="CLU_2084962_0_0_1"/>
<protein>
    <submittedName>
        <fullName evidence="2">Uncharacterized protein</fullName>
    </submittedName>
</protein>
<name>X0BR00_FUSOX</name>
<sequence length="117" mass="13013">MKFNLIIIGTLAIGQGLAAEYNLHATYTDELVNVGNLDSFWSVWNRMYDVSDDKGGLSDHTTWQYTGNCNSGYDKPKTSVRVQLDGQWGTVGKASGWQMRDALIQAKSSTHVTDPPW</sequence>